<gene>
    <name evidence="3" type="ORF">Prudu_010448</name>
</gene>
<proteinExistence type="predicted"/>
<accession>A0A4Y1R8C1</accession>
<evidence type="ECO:0000256" key="1">
    <source>
        <dbReference type="SAM" id="MobiDB-lite"/>
    </source>
</evidence>
<sequence>MASPILHCIFVISTTILTDSIAQPATDSPSPKTPSPIPLPPSPSGAPVNAPYPYSISVGRQHASSFFSSAVESKLRQPQQPQAETELRTPLERSSLTEDLRDGFDIVDTIYIIEGGLFPDELRDHRRPDPTSAAAQPQLMDLLHNHRSNAQSRVHNAATFVAAKSKLDTMLLPQ</sequence>
<feature type="region of interest" description="Disordered" evidence="1">
    <location>
        <begin position="69"/>
        <end position="94"/>
    </location>
</feature>
<keyword evidence="2" id="KW-0732">Signal</keyword>
<feature type="compositionally biased region" description="Pro residues" evidence="1">
    <location>
        <begin position="31"/>
        <end position="44"/>
    </location>
</feature>
<protein>
    <submittedName>
        <fullName evidence="3">Hydroxyproline-rich glycoprotein family protein</fullName>
    </submittedName>
</protein>
<feature type="chain" id="PRO_5021409900" evidence="2">
    <location>
        <begin position="23"/>
        <end position="174"/>
    </location>
</feature>
<dbReference type="AlphaFoldDB" id="A0A4Y1R8C1"/>
<feature type="compositionally biased region" description="Polar residues" evidence="1">
    <location>
        <begin position="69"/>
        <end position="83"/>
    </location>
</feature>
<organism evidence="3">
    <name type="scientific">Prunus dulcis</name>
    <name type="common">Almond</name>
    <name type="synonym">Amygdalus dulcis</name>
    <dbReference type="NCBI Taxonomy" id="3755"/>
    <lineage>
        <taxon>Eukaryota</taxon>
        <taxon>Viridiplantae</taxon>
        <taxon>Streptophyta</taxon>
        <taxon>Embryophyta</taxon>
        <taxon>Tracheophyta</taxon>
        <taxon>Spermatophyta</taxon>
        <taxon>Magnoliopsida</taxon>
        <taxon>eudicotyledons</taxon>
        <taxon>Gunneridae</taxon>
        <taxon>Pentapetalae</taxon>
        <taxon>rosids</taxon>
        <taxon>fabids</taxon>
        <taxon>Rosales</taxon>
        <taxon>Rosaceae</taxon>
        <taxon>Amygdaloideae</taxon>
        <taxon>Amygdaleae</taxon>
        <taxon>Prunus</taxon>
    </lineage>
</organism>
<feature type="region of interest" description="Disordered" evidence="1">
    <location>
        <begin position="22"/>
        <end position="48"/>
    </location>
</feature>
<feature type="signal peptide" evidence="2">
    <location>
        <begin position="1"/>
        <end position="22"/>
    </location>
</feature>
<reference evidence="3" key="1">
    <citation type="journal article" date="2019" name="Science">
        <title>Mutation of a bHLH transcription factor allowed almond domestication.</title>
        <authorList>
            <person name="Sanchez-Perez R."/>
            <person name="Pavan S."/>
            <person name="Mazzeo R."/>
            <person name="Moldovan C."/>
            <person name="Aiese Cigliano R."/>
            <person name="Del Cueto J."/>
            <person name="Ricciardi F."/>
            <person name="Lotti C."/>
            <person name="Ricciardi L."/>
            <person name="Dicenta F."/>
            <person name="Lopez-Marques R.L."/>
            <person name="Lindberg Moller B."/>
        </authorList>
    </citation>
    <scope>NUCLEOTIDE SEQUENCE</scope>
</reference>
<evidence type="ECO:0000313" key="3">
    <source>
        <dbReference type="EMBL" id="BBH00460.1"/>
    </source>
</evidence>
<feature type="compositionally biased region" description="Basic and acidic residues" evidence="1">
    <location>
        <begin position="85"/>
        <end position="94"/>
    </location>
</feature>
<evidence type="ECO:0000256" key="2">
    <source>
        <dbReference type="SAM" id="SignalP"/>
    </source>
</evidence>
<name>A0A4Y1R8C1_PRUDU</name>
<dbReference type="EMBL" id="AP019299">
    <property type="protein sequence ID" value="BBH00460.1"/>
    <property type="molecule type" value="Genomic_DNA"/>
</dbReference>